<comment type="caution">
    <text evidence="1">The sequence shown here is derived from an EMBL/GenBank/DDBJ whole genome shotgun (WGS) entry which is preliminary data.</text>
</comment>
<reference evidence="1 2" key="1">
    <citation type="submission" date="2018-08" db="EMBL/GenBank/DDBJ databases">
        <title>Genome sequence of Methylocystis hirsuta CSC1, a methanotroph able to accumulate PHAs.</title>
        <authorList>
            <person name="Bordel S."/>
            <person name="Rodriguez E."/>
            <person name="Gancedo J."/>
            <person name="Munoz R."/>
        </authorList>
    </citation>
    <scope>NUCLEOTIDE SEQUENCE [LARGE SCALE GENOMIC DNA]</scope>
    <source>
        <strain evidence="1 2">CSC1</strain>
    </source>
</reference>
<dbReference type="RefSeq" id="WP_123175551.1">
    <property type="nucleotide sequence ID" value="NZ_QWDD01000001.1"/>
</dbReference>
<evidence type="ECO:0000313" key="2">
    <source>
        <dbReference type="Proteomes" id="UP000268623"/>
    </source>
</evidence>
<organism evidence="1 2">
    <name type="scientific">Methylocystis hirsuta</name>
    <dbReference type="NCBI Taxonomy" id="369798"/>
    <lineage>
        <taxon>Bacteria</taxon>
        <taxon>Pseudomonadati</taxon>
        <taxon>Pseudomonadota</taxon>
        <taxon>Alphaproteobacteria</taxon>
        <taxon>Hyphomicrobiales</taxon>
        <taxon>Methylocystaceae</taxon>
        <taxon>Methylocystis</taxon>
    </lineage>
</organism>
<dbReference type="Proteomes" id="UP000268623">
    <property type="component" value="Unassembled WGS sequence"/>
</dbReference>
<dbReference type="EMBL" id="QWDD01000001">
    <property type="protein sequence ID" value="RNJ49583.1"/>
    <property type="molecule type" value="Genomic_DNA"/>
</dbReference>
<dbReference type="AlphaFoldDB" id="A0A3M9XMU5"/>
<evidence type="ECO:0000313" key="1">
    <source>
        <dbReference type="EMBL" id="RNJ49583.1"/>
    </source>
</evidence>
<sequence>MLEAGKIYKVTTLVNCEGAWDEEIDLWTVTAVEGTCAKLSNENRENRVVDTASWNFVKAEAVE</sequence>
<keyword evidence="2" id="KW-1185">Reference proteome</keyword>
<gene>
    <name evidence="1" type="ORF">D1O30_08185</name>
</gene>
<name>A0A3M9XMU5_9HYPH</name>
<protein>
    <submittedName>
        <fullName evidence="1">Uncharacterized protein</fullName>
    </submittedName>
</protein>
<accession>A0A3M9XMU5</accession>
<dbReference type="OrthoDB" id="8450384at2"/>
<proteinExistence type="predicted"/>